<organism evidence="3">
    <name type="scientific">bioreactor metagenome</name>
    <dbReference type="NCBI Taxonomy" id="1076179"/>
    <lineage>
        <taxon>unclassified sequences</taxon>
        <taxon>metagenomes</taxon>
        <taxon>ecological metagenomes</taxon>
    </lineage>
</organism>
<dbReference type="PANTHER" id="PTHR30469">
    <property type="entry name" value="MULTIDRUG RESISTANCE PROTEIN MDTA"/>
    <property type="match status" value="1"/>
</dbReference>
<sequence>MYPNMSVSANILIDTKNDVLTIPASAVQTSNGESTVKVLKDNQVSQVTVTIGLSDTTNIEITSGLNEGDVIVTSTSTSKTNTSSTTTTKSVFSGSGMGGGGMRL</sequence>
<feature type="region of interest" description="Disordered" evidence="1">
    <location>
        <begin position="75"/>
        <end position="104"/>
    </location>
</feature>
<dbReference type="EMBL" id="VSSQ01066351">
    <property type="protein sequence ID" value="MPN18915.1"/>
    <property type="molecule type" value="Genomic_DNA"/>
</dbReference>
<dbReference type="GO" id="GO:0015562">
    <property type="term" value="F:efflux transmembrane transporter activity"/>
    <property type="evidence" value="ECO:0007669"/>
    <property type="project" value="TreeGrafter"/>
</dbReference>
<dbReference type="PANTHER" id="PTHR30469:SF33">
    <property type="entry name" value="SLR1207 PROTEIN"/>
    <property type="match status" value="1"/>
</dbReference>
<feature type="compositionally biased region" description="Low complexity" evidence="1">
    <location>
        <begin position="75"/>
        <end position="94"/>
    </location>
</feature>
<protein>
    <submittedName>
        <fullName evidence="3">Multidrug resistance protein MdtA</fullName>
    </submittedName>
</protein>
<dbReference type="GO" id="GO:1990281">
    <property type="term" value="C:efflux pump complex"/>
    <property type="evidence" value="ECO:0007669"/>
    <property type="project" value="TreeGrafter"/>
</dbReference>
<dbReference type="Gene3D" id="2.40.420.20">
    <property type="match status" value="1"/>
</dbReference>
<gene>
    <name evidence="3" type="primary">mdtA_78</name>
    <name evidence="3" type="ORF">SDC9_166280</name>
</gene>
<feature type="compositionally biased region" description="Gly residues" evidence="1">
    <location>
        <begin position="95"/>
        <end position="104"/>
    </location>
</feature>
<evidence type="ECO:0000313" key="3">
    <source>
        <dbReference type="EMBL" id="MPN18915.1"/>
    </source>
</evidence>
<dbReference type="InterPro" id="IPR058627">
    <property type="entry name" value="MdtA-like_C"/>
</dbReference>
<reference evidence="3" key="1">
    <citation type="submission" date="2019-08" db="EMBL/GenBank/DDBJ databases">
        <authorList>
            <person name="Kucharzyk K."/>
            <person name="Murdoch R.W."/>
            <person name="Higgins S."/>
            <person name="Loffler F."/>
        </authorList>
    </citation>
    <scope>NUCLEOTIDE SEQUENCE</scope>
</reference>
<comment type="caution">
    <text evidence="3">The sequence shown here is derived from an EMBL/GenBank/DDBJ whole genome shotgun (WGS) entry which is preliminary data.</text>
</comment>
<proteinExistence type="predicted"/>
<evidence type="ECO:0000256" key="1">
    <source>
        <dbReference type="SAM" id="MobiDB-lite"/>
    </source>
</evidence>
<feature type="domain" description="Multidrug resistance protein MdtA-like C-terminal permuted SH3" evidence="2">
    <location>
        <begin position="18"/>
        <end position="74"/>
    </location>
</feature>
<accession>A0A645FWU5</accession>
<name>A0A645FWU5_9ZZZZ</name>
<dbReference type="AlphaFoldDB" id="A0A645FWU5"/>
<dbReference type="Pfam" id="PF25967">
    <property type="entry name" value="RND-MFP_C"/>
    <property type="match status" value="1"/>
</dbReference>
<evidence type="ECO:0000259" key="2">
    <source>
        <dbReference type="Pfam" id="PF25967"/>
    </source>
</evidence>